<sequence length="954" mass="106466">MRSRLPFSLSFAALLAFVLGVLISALLFTAVRRLEHDKVDIDFQQQAKVRVAAIQNGIDNSINVLQDVNQLFVAFESVSREQFRSFTAPLLAGNPYIQALNFHRYVSAQERPEYEAAMRMQFPGFSIGDISKGAPVPAAQRERYRVVDYIEPMEGNKAALGIDADSYPFQDNAMQLAVDTGEPAATGLLRLTQESGTQKGLIVLMPVYRQGAPLTTVAERRQAVIGDTAVVFRGGDMIAKSLSADGFMLVSDAKLPLNISVYASDSTRDDALVFRQGAASALMESSIGLPKWLFYNQPEPYQHVFNVAGQPWHMVVSTPPSWFLHEGGTALWAFLAGLLFSFGGAIYLHTLVDRSRRIQLVVDERTAQLRSVNEDLNADIAARKRTEQELQLRERAIEASANSIIITSAVAPHYQIEYVNPAFERITGYSAQEAMGMNLCFLWCDDVDQPGIEEIRATANEEREGHAVLRNYRKDGTLFWSDLYIAPVKDDEGVVSHFIVVQYDITATKRYESELEFQTNRDALTGLANRSLLRDRLSQAVSYAYRYGHPIWVLFVDLDRFKFVNDTLGHQAGDILLTSVSSRLQAAVRDTDTVARMGGDEFVLILPERTDAGLSTHIVQRIMDAIAQPLTIEGHEFFVSCSIGVAVYPADGDTPEELIKHADIAMYRAKETGRNNFQFYTSAMNERALERLHIEGDLRNALEREEFMLHYQPQVDLRTGEIVGVEALIRWQHPELGMVPPVRFIGLAEENGLIVPIGAWVIRTACLQNKAWQLRGLGHLRISVNLSARQFAQEDLVESIASSLREAGLAPEYLEIELTESLVMADVDRAIGILRELKALGVKLSIDDFGTGYSSLSYLKRFPIDVLKIDRSFVNDITIDPDDAAIVASIVSLAHSLRLQVIAEGVETEAQLTYLREHDCDQIQGYFFSRPVTADAMTVMLEEGKRLPIEMLTL</sequence>
<evidence type="ECO:0000259" key="9">
    <source>
        <dbReference type="PROSITE" id="PS50887"/>
    </source>
</evidence>
<feature type="domain" description="CHASE" evidence="7">
    <location>
        <begin position="74"/>
        <end position="243"/>
    </location>
</feature>
<evidence type="ECO:0000256" key="1">
    <source>
        <dbReference type="ARBA" id="ARBA00004370"/>
    </source>
</evidence>
<dbReference type="InterPro" id="IPR029787">
    <property type="entry name" value="Nucleotide_cyclase"/>
</dbReference>
<dbReference type="InterPro" id="IPR006189">
    <property type="entry name" value="CHASE_dom"/>
</dbReference>
<dbReference type="Gene3D" id="3.30.450.350">
    <property type="entry name" value="CHASE domain"/>
    <property type="match status" value="1"/>
</dbReference>
<gene>
    <name evidence="10" type="ORF">ACFQO0_03630</name>
</gene>
<dbReference type="InterPro" id="IPR042240">
    <property type="entry name" value="CHASE_sf"/>
</dbReference>
<accession>A0ABW2J209</accession>
<dbReference type="SUPFAM" id="SSF55073">
    <property type="entry name" value="Nucleotide cyclase"/>
    <property type="match status" value="1"/>
</dbReference>
<dbReference type="PROSITE" id="PS50883">
    <property type="entry name" value="EAL"/>
    <property type="match status" value="1"/>
</dbReference>
<dbReference type="SMART" id="SM00267">
    <property type="entry name" value="GGDEF"/>
    <property type="match status" value="1"/>
</dbReference>
<dbReference type="SMART" id="SM00086">
    <property type="entry name" value="PAC"/>
    <property type="match status" value="1"/>
</dbReference>
<dbReference type="SMART" id="SM01079">
    <property type="entry name" value="CHASE"/>
    <property type="match status" value="1"/>
</dbReference>
<dbReference type="PROSITE" id="PS50887">
    <property type="entry name" value="GGDEF"/>
    <property type="match status" value="1"/>
</dbReference>
<dbReference type="RefSeq" id="WP_382232667.1">
    <property type="nucleotide sequence ID" value="NZ_JBHTCC010000001.1"/>
</dbReference>
<evidence type="ECO:0000313" key="11">
    <source>
        <dbReference type="Proteomes" id="UP001596379"/>
    </source>
</evidence>
<dbReference type="Gene3D" id="3.20.20.450">
    <property type="entry name" value="EAL domain"/>
    <property type="match status" value="1"/>
</dbReference>
<organism evidence="10 11">
    <name type="scientific">Herminiimonas aquatilis</name>
    <dbReference type="NCBI Taxonomy" id="345342"/>
    <lineage>
        <taxon>Bacteria</taxon>
        <taxon>Pseudomonadati</taxon>
        <taxon>Pseudomonadota</taxon>
        <taxon>Betaproteobacteria</taxon>
        <taxon>Burkholderiales</taxon>
        <taxon>Oxalobacteraceae</taxon>
        <taxon>Herminiimonas</taxon>
    </lineage>
</organism>
<comment type="subcellular location">
    <subcellularLocation>
        <location evidence="1">Membrane</location>
    </subcellularLocation>
</comment>
<dbReference type="InterPro" id="IPR035965">
    <property type="entry name" value="PAS-like_dom_sf"/>
</dbReference>
<dbReference type="Pfam" id="PF00563">
    <property type="entry name" value="EAL"/>
    <property type="match status" value="1"/>
</dbReference>
<evidence type="ECO:0000259" key="8">
    <source>
        <dbReference type="PROSITE" id="PS50883"/>
    </source>
</evidence>
<dbReference type="PROSITE" id="PS50839">
    <property type="entry name" value="CHASE"/>
    <property type="match status" value="1"/>
</dbReference>
<dbReference type="InterPro" id="IPR043128">
    <property type="entry name" value="Rev_trsase/Diguanyl_cyclase"/>
</dbReference>
<keyword evidence="4" id="KW-0472">Membrane</keyword>
<comment type="caution">
    <text evidence="10">The sequence shown here is derived from an EMBL/GenBank/DDBJ whole genome shotgun (WGS) entry which is preliminary data.</text>
</comment>
<dbReference type="Gene3D" id="3.30.450.20">
    <property type="entry name" value="PAS domain"/>
    <property type="match status" value="1"/>
</dbReference>
<dbReference type="CDD" id="cd01948">
    <property type="entry name" value="EAL"/>
    <property type="match status" value="1"/>
</dbReference>
<evidence type="ECO:0000256" key="2">
    <source>
        <dbReference type="ARBA" id="ARBA00022692"/>
    </source>
</evidence>
<proteinExistence type="predicted"/>
<protein>
    <submittedName>
        <fullName evidence="10">EAL domain-containing protein</fullName>
    </submittedName>
</protein>
<dbReference type="SUPFAM" id="SSF141868">
    <property type="entry name" value="EAL domain-like"/>
    <property type="match status" value="1"/>
</dbReference>
<dbReference type="InterPro" id="IPR000160">
    <property type="entry name" value="GGDEF_dom"/>
</dbReference>
<evidence type="ECO:0000256" key="4">
    <source>
        <dbReference type="ARBA" id="ARBA00023136"/>
    </source>
</evidence>
<name>A0ABW2J209_9BURK</name>
<evidence type="ECO:0000259" key="5">
    <source>
        <dbReference type="PROSITE" id="PS50112"/>
    </source>
</evidence>
<dbReference type="EMBL" id="JBHTCC010000001">
    <property type="protein sequence ID" value="MFC7297524.1"/>
    <property type="molecule type" value="Genomic_DNA"/>
</dbReference>
<dbReference type="InterPro" id="IPR001610">
    <property type="entry name" value="PAC"/>
</dbReference>
<dbReference type="NCBIfam" id="TIGR00254">
    <property type="entry name" value="GGDEF"/>
    <property type="match status" value="1"/>
</dbReference>
<dbReference type="InterPro" id="IPR052155">
    <property type="entry name" value="Biofilm_reg_signaling"/>
</dbReference>
<dbReference type="PANTHER" id="PTHR44757">
    <property type="entry name" value="DIGUANYLATE CYCLASE DGCP"/>
    <property type="match status" value="1"/>
</dbReference>
<dbReference type="CDD" id="cd01949">
    <property type="entry name" value="GGDEF"/>
    <property type="match status" value="1"/>
</dbReference>
<dbReference type="Pfam" id="PF00990">
    <property type="entry name" value="GGDEF"/>
    <property type="match status" value="1"/>
</dbReference>
<dbReference type="InterPro" id="IPR001633">
    <property type="entry name" value="EAL_dom"/>
</dbReference>
<evidence type="ECO:0000259" key="6">
    <source>
        <dbReference type="PROSITE" id="PS50113"/>
    </source>
</evidence>
<dbReference type="PROSITE" id="PS50113">
    <property type="entry name" value="PAC"/>
    <property type="match status" value="1"/>
</dbReference>
<feature type="domain" description="EAL" evidence="8">
    <location>
        <begin position="691"/>
        <end position="945"/>
    </location>
</feature>
<dbReference type="InterPro" id="IPR035919">
    <property type="entry name" value="EAL_sf"/>
</dbReference>
<dbReference type="CDD" id="cd00130">
    <property type="entry name" value="PAS"/>
    <property type="match status" value="1"/>
</dbReference>
<dbReference type="NCBIfam" id="TIGR00229">
    <property type="entry name" value="sensory_box"/>
    <property type="match status" value="1"/>
</dbReference>
<dbReference type="SUPFAM" id="SSF55785">
    <property type="entry name" value="PYP-like sensor domain (PAS domain)"/>
    <property type="match status" value="1"/>
</dbReference>
<dbReference type="PROSITE" id="PS50112">
    <property type="entry name" value="PAS"/>
    <property type="match status" value="1"/>
</dbReference>
<dbReference type="Pfam" id="PF13426">
    <property type="entry name" value="PAS_9"/>
    <property type="match status" value="1"/>
</dbReference>
<feature type="domain" description="GGDEF" evidence="9">
    <location>
        <begin position="549"/>
        <end position="682"/>
    </location>
</feature>
<dbReference type="Gene3D" id="3.30.70.270">
    <property type="match status" value="1"/>
</dbReference>
<keyword evidence="11" id="KW-1185">Reference proteome</keyword>
<feature type="domain" description="PAC" evidence="6">
    <location>
        <begin position="463"/>
        <end position="517"/>
    </location>
</feature>
<feature type="domain" description="PAS" evidence="5">
    <location>
        <begin position="389"/>
        <end position="439"/>
    </location>
</feature>
<evidence type="ECO:0000259" key="7">
    <source>
        <dbReference type="PROSITE" id="PS50839"/>
    </source>
</evidence>
<dbReference type="InterPro" id="IPR000014">
    <property type="entry name" value="PAS"/>
</dbReference>
<reference evidence="11" key="1">
    <citation type="journal article" date="2019" name="Int. J. Syst. Evol. Microbiol.">
        <title>The Global Catalogue of Microorganisms (GCM) 10K type strain sequencing project: providing services to taxonomists for standard genome sequencing and annotation.</title>
        <authorList>
            <consortium name="The Broad Institute Genomics Platform"/>
            <consortium name="The Broad Institute Genome Sequencing Center for Infectious Disease"/>
            <person name="Wu L."/>
            <person name="Ma J."/>
        </authorList>
    </citation>
    <scope>NUCLEOTIDE SEQUENCE [LARGE SCALE GENOMIC DNA]</scope>
    <source>
        <strain evidence="11">CCUG 36956</strain>
    </source>
</reference>
<dbReference type="InterPro" id="IPR000700">
    <property type="entry name" value="PAS-assoc_C"/>
</dbReference>
<dbReference type="Pfam" id="PF03924">
    <property type="entry name" value="CHASE"/>
    <property type="match status" value="1"/>
</dbReference>
<dbReference type="SMART" id="SM00052">
    <property type="entry name" value="EAL"/>
    <property type="match status" value="1"/>
</dbReference>
<dbReference type="SMART" id="SM00091">
    <property type="entry name" value="PAS"/>
    <property type="match status" value="1"/>
</dbReference>
<dbReference type="Proteomes" id="UP001596379">
    <property type="component" value="Unassembled WGS sequence"/>
</dbReference>
<evidence type="ECO:0000256" key="3">
    <source>
        <dbReference type="ARBA" id="ARBA00022989"/>
    </source>
</evidence>
<evidence type="ECO:0000313" key="10">
    <source>
        <dbReference type="EMBL" id="MFC7297524.1"/>
    </source>
</evidence>
<keyword evidence="3" id="KW-1133">Transmembrane helix</keyword>
<keyword evidence="2" id="KW-0812">Transmembrane</keyword>
<dbReference type="PANTHER" id="PTHR44757:SF2">
    <property type="entry name" value="BIOFILM ARCHITECTURE MAINTENANCE PROTEIN MBAA"/>
    <property type="match status" value="1"/>
</dbReference>